<sequence>MIWRHEYSQISAVPLLQAEYEPGGLPNILPTKYELQNVSSLLENELSELEGLELELKRLQEVYANIELQRNDLSRTIEVHQVYLSPIRRIPDDIVREIMFQCLPSRPPPSHLKKHTAPLLLTHICRRWRSIAHSTPRLWSSLHVSFRRPKSGPYYRQSEETSVAIWEEDANAMRWWLAMAGACPLHLSFRNVLESHTDKPVPCVDEFLDFLLTTSHRWASIDLTPSLEIGWQGQSLPSLFRCKVSSQSLALLAAIRIGLSTRHWKTATTLQSKALHSPNLKQLTCDIDLGSLSNPTDLPARNWSQLTTLTLIFRYADDIDDGIKALAMFDEIERIALAFCHQWYRDDPQQRQRNEVRKSFPHLHTLELDLPSDYICKALHVIAAPALEDLSILTATTRTIRPDFFVEELQEFFRQSSLIGSTRMHALRLDPIHYTQLTFHQVLGMFPAISRLALITEWSDSLRSLRVVNIASRSDCQALAGEKALEQASNIDDEFLRRLAVPPTTGRDDAADAGQRALLPRLEGFTCLARTQFSVPALQRFLDAKRQPVNNNGIARLRRLELLDAGREHLCESILLAKWDVLEALKPFEEGGLAVELRTVAQAQRQH</sequence>
<protein>
    <recommendedName>
        <fullName evidence="4">F-box domain-containing protein</fullName>
    </recommendedName>
</protein>
<dbReference type="AlphaFoldDB" id="A0A8H5AU93"/>
<dbReference type="Proteomes" id="UP000567179">
    <property type="component" value="Unassembled WGS sequence"/>
</dbReference>
<gene>
    <name evidence="2" type="ORF">D9619_007906</name>
</gene>
<keyword evidence="3" id="KW-1185">Reference proteome</keyword>
<evidence type="ECO:0000256" key="1">
    <source>
        <dbReference type="SAM" id="Coils"/>
    </source>
</evidence>
<accession>A0A8H5AU93</accession>
<reference evidence="2 3" key="1">
    <citation type="journal article" date="2020" name="ISME J.">
        <title>Uncovering the hidden diversity of litter-decomposition mechanisms in mushroom-forming fungi.</title>
        <authorList>
            <person name="Floudas D."/>
            <person name="Bentzer J."/>
            <person name="Ahren D."/>
            <person name="Johansson T."/>
            <person name="Persson P."/>
            <person name="Tunlid A."/>
        </authorList>
    </citation>
    <scope>NUCLEOTIDE SEQUENCE [LARGE SCALE GENOMIC DNA]</scope>
    <source>
        <strain evidence="2 3">CBS 101986</strain>
    </source>
</reference>
<comment type="caution">
    <text evidence="2">The sequence shown here is derived from an EMBL/GenBank/DDBJ whole genome shotgun (WGS) entry which is preliminary data.</text>
</comment>
<proteinExistence type="predicted"/>
<name>A0A8H5AU93_9AGAR</name>
<evidence type="ECO:0000313" key="2">
    <source>
        <dbReference type="EMBL" id="KAF5311016.1"/>
    </source>
</evidence>
<dbReference type="OrthoDB" id="2883816at2759"/>
<evidence type="ECO:0000313" key="3">
    <source>
        <dbReference type="Proteomes" id="UP000567179"/>
    </source>
</evidence>
<dbReference type="EMBL" id="JAACJJ010000057">
    <property type="protein sequence ID" value="KAF5311016.1"/>
    <property type="molecule type" value="Genomic_DNA"/>
</dbReference>
<feature type="coiled-coil region" evidence="1">
    <location>
        <begin position="35"/>
        <end position="76"/>
    </location>
</feature>
<evidence type="ECO:0008006" key="4">
    <source>
        <dbReference type="Google" id="ProtNLM"/>
    </source>
</evidence>
<organism evidence="2 3">
    <name type="scientific">Psilocybe cf. subviscida</name>
    <dbReference type="NCBI Taxonomy" id="2480587"/>
    <lineage>
        <taxon>Eukaryota</taxon>
        <taxon>Fungi</taxon>
        <taxon>Dikarya</taxon>
        <taxon>Basidiomycota</taxon>
        <taxon>Agaricomycotina</taxon>
        <taxon>Agaricomycetes</taxon>
        <taxon>Agaricomycetidae</taxon>
        <taxon>Agaricales</taxon>
        <taxon>Agaricineae</taxon>
        <taxon>Strophariaceae</taxon>
        <taxon>Psilocybe</taxon>
    </lineage>
</organism>
<keyword evidence="1" id="KW-0175">Coiled coil</keyword>